<dbReference type="EMBL" id="SMKW01000028">
    <property type="protein sequence ID" value="TDD48788.1"/>
    <property type="molecule type" value="Genomic_DNA"/>
</dbReference>
<dbReference type="HAMAP" id="MF_00845">
    <property type="entry name" value="TetX_monooxygenase"/>
    <property type="match status" value="1"/>
</dbReference>
<dbReference type="PRINTS" id="PR00420">
    <property type="entry name" value="RNGMNOXGNASE"/>
</dbReference>
<keyword evidence="4 5" id="KW-0503">Monooxygenase</keyword>
<dbReference type="Proteomes" id="UP000294947">
    <property type="component" value="Unassembled WGS sequence"/>
</dbReference>
<dbReference type="SUPFAM" id="SSF51905">
    <property type="entry name" value="FAD/NAD(P)-binding domain"/>
    <property type="match status" value="1"/>
</dbReference>
<accession>A0A4R4YTV7</accession>
<gene>
    <name evidence="7" type="ORF">E1288_21220</name>
</gene>
<dbReference type="PANTHER" id="PTHR46972">
    <property type="entry name" value="MONOOXYGENASE ASQM-RELATED"/>
    <property type="match status" value="1"/>
</dbReference>
<organism evidence="7 8">
    <name type="scientific">Saccharopolyspora elongata</name>
    <dbReference type="NCBI Taxonomy" id="2530387"/>
    <lineage>
        <taxon>Bacteria</taxon>
        <taxon>Bacillati</taxon>
        <taxon>Actinomycetota</taxon>
        <taxon>Actinomycetes</taxon>
        <taxon>Pseudonocardiales</taxon>
        <taxon>Pseudonocardiaceae</taxon>
        <taxon>Saccharopolyspora</taxon>
    </lineage>
</organism>
<dbReference type="GO" id="GO:0046677">
    <property type="term" value="P:response to antibiotic"/>
    <property type="evidence" value="ECO:0007669"/>
    <property type="project" value="InterPro"/>
</dbReference>
<dbReference type="InterPro" id="IPR036188">
    <property type="entry name" value="FAD/NAD-bd_sf"/>
</dbReference>
<evidence type="ECO:0000259" key="6">
    <source>
        <dbReference type="Pfam" id="PF01494"/>
    </source>
</evidence>
<name>A0A4R4YTV7_9PSEU</name>
<keyword evidence="1 5" id="KW-0285">Flavoprotein</keyword>
<evidence type="ECO:0000313" key="8">
    <source>
        <dbReference type="Proteomes" id="UP000294947"/>
    </source>
</evidence>
<evidence type="ECO:0000256" key="4">
    <source>
        <dbReference type="ARBA" id="ARBA00023033"/>
    </source>
</evidence>
<keyword evidence="2 5" id="KW-0274">FAD</keyword>
<sequence length="374" mass="39702">MTKSHPRIAIIGAGPAGLTAARILQRAGLAPTVYERDTSAHARGQGGTLDMQEDTGQAALAAAGLLGDFLEIARPEGQEMRAADKHGTVLMRRVPDEGDLHSPEIDRGDLRELLLRSLSPGTIRFGSALDRATPTGNGRHLLHFRDGHTTEVDLLVGADGAWSRVRPLVSPATPFYEGVMFVEVQISDADSYPGIADLVGPGSMFATANGKGLFAQRNARNNIRVYVIFREDLDWPAHRGIDAADPAAVRAALLDMFHDWAPGLRALMASCDDTFVRRPMYALPVPHAWDTVPGVTLLGDAAHLMSPISGLGANTAMLDGADLARAVIDSPDLATAVARYEAAMLPRAAANAEAAHEGLHSAIATDEPDLSDIP</sequence>
<reference evidence="7 8" key="1">
    <citation type="submission" date="2019-03" db="EMBL/GenBank/DDBJ databases">
        <title>Draft genome sequences of novel Actinobacteria.</title>
        <authorList>
            <person name="Sahin N."/>
            <person name="Ay H."/>
            <person name="Saygin H."/>
        </authorList>
    </citation>
    <scope>NUCLEOTIDE SEQUENCE [LARGE SCALE GENOMIC DNA]</scope>
    <source>
        <strain evidence="7 8">7K502</strain>
    </source>
</reference>
<evidence type="ECO:0000313" key="7">
    <source>
        <dbReference type="EMBL" id="TDD48788.1"/>
    </source>
</evidence>
<dbReference type="EC" id="1.14.13.-" evidence="5"/>
<feature type="binding site" evidence="5">
    <location>
        <position position="50"/>
    </location>
    <ligand>
        <name>FAD</name>
        <dbReference type="ChEBI" id="CHEBI:57692"/>
    </ligand>
</feature>
<keyword evidence="5" id="KW-0521">NADP</keyword>
<dbReference type="GO" id="GO:0004497">
    <property type="term" value="F:monooxygenase activity"/>
    <property type="evidence" value="ECO:0007669"/>
    <property type="project" value="UniProtKB-UniRule"/>
</dbReference>
<dbReference type="OrthoDB" id="3217377at2"/>
<keyword evidence="5" id="KW-0963">Cytoplasm</keyword>
<comment type="domain">
    <text evidence="5">Consists of an N-terminal FAD-binding domain with a Rossman fold and a C-terminal substrate-binding domain.</text>
</comment>
<dbReference type="PANTHER" id="PTHR46972:SF1">
    <property type="entry name" value="FAD DEPENDENT OXIDOREDUCTASE DOMAIN-CONTAINING PROTEIN"/>
    <property type="match status" value="1"/>
</dbReference>
<dbReference type="AlphaFoldDB" id="A0A4R4YTV7"/>
<proteinExistence type="inferred from homology"/>
<comment type="subunit">
    <text evidence="5">Monomer.</text>
</comment>
<dbReference type="RefSeq" id="WP_132487744.1">
    <property type="nucleotide sequence ID" value="NZ_SMKW01000028.1"/>
</dbReference>
<comment type="caution">
    <text evidence="7">The sequence shown here is derived from an EMBL/GenBank/DDBJ whole genome shotgun (WGS) entry which is preliminary data.</text>
</comment>
<evidence type="ECO:0000256" key="1">
    <source>
        <dbReference type="ARBA" id="ARBA00022630"/>
    </source>
</evidence>
<dbReference type="InterPro" id="IPR002938">
    <property type="entry name" value="FAD-bd"/>
</dbReference>
<comment type="function">
    <text evidence="5">An FAD-requiring monooxygenase active on some tetracycline antibiotic derivatives, which leads to their inactivation. Hydroxylates carbon 11a of tetracycline and some analogs.</text>
</comment>
<evidence type="ECO:0000256" key="5">
    <source>
        <dbReference type="HAMAP-Rule" id="MF_00845"/>
    </source>
</evidence>
<feature type="binding site" evidence="5">
    <location>
        <position position="300"/>
    </location>
    <ligand>
        <name>FAD</name>
        <dbReference type="ChEBI" id="CHEBI:57692"/>
    </ligand>
</feature>
<comment type="similarity">
    <text evidence="5">Belongs to the aromatic-ring hydroxylase family. TetX subfamily.</text>
</comment>
<dbReference type="GO" id="GO:0071949">
    <property type="term" value="F:FAD binding"/>
    <property type="evidence" value="ECO:0007669"/>
    <property type="project" value="InterPro"/>
</dbReference>
<feature type="domain" description="FAD-binding" evidence="6">
    <location>
        <begin position="8"/>
        <end position="328"/>
    </location>
</feature>
<protein>
    <recommendedName>
        <fullName evidence="5">Flavin-dependent monooxygenase</fullName>
    </recommendedName>
    <alternativeName>
        <fullName evidence="5">TetX monooxygenase</fullName>
        <shortName evidence="5">TetX</shortName>
        <ecNumber evidence="5">1.14.13.-</ecNumber>
    </alternativeName>
</protein>
<comment type="cofactor">
    <cofactor evidence="5">
        <name>FAD</name>
        <dbReference type="ChEBI" id="CHEBI:57692"/>
    </cofactor>
</comment>
<evidence type="ECO:0000256" key="2">
    <source>
        <dbReference type="ARBA" id="ARBA00022827"/>
    </source>
</evidence>
<dbReference type="GO" id="GO:0005737">
    <property type="term" value="C:cytoplasm"/>
    <property type="evidence" value="ECO:0007669"/>
    <property type="project" value="UniProtKB-SubCell"/>
</dbReference>
<feature type="binding site" evidence="5">
    <location>
        <position position="43"/>
    </location>
    <ligand>
        <name>NADPH</name>
        <dbReference type="ChEBI" id="CHEBI:57783"/>
    </ligand>
</feature>
<dbReference type="InterPro" id="IPR043683">
    <property type="entry name" value="TetX_monooxygenase"/>
</dbReference>
<evidence type="ECO:0000256" key="3">
    <source>
        <dbReference type="ARBA" id="ARBA00023002"/>
    </source>
</evidence>
<keyword evidence="5" id="KW-0547">Nucleotide-binding</keyword>
<comment type="subcellular location">
    <subcellularLocation>
        <location evidence="5">Cytoplasm</location>
    </subcellularLocation>
</comment>
<keyword evidence="3 5" id="KW-0560">Oxidoreductase</keyword>
<dbReference type="Pfam" id="PF01494">
    <property type="entry name" value="FAD_binding_3"/>
    <property type="match status" value="1"/>
</dbReference>
<feature type="binding site" evidence="5">
    <location>
        <position position="107"/>
    </location>
    <ligand>
        <name>FAD</name>
        <dbReference type="ChEBI" id="CHEBI:57692"/>
    </ligand>
</feature>
<dbReference type="Gene3D" id="3.50.50.60">
    <property type="entry name" value="FAD/NAD(P)-binding domain"/>
    <property type="match status" value="1"/>
</dbReference>
<keyword evidence="8" id="KW-1185">Reference proteome</keyword>
<comment type="catalytic activity">
    <reaction evidence="5">
        <text>a tetracycline + NADPH + O2 + H(+) = an 11a-hydroxytetracycline + NADP(+) + H2O</text>
        <dbReference type="Rhea" id="RHEA:61444"/>
        <dbReference type="ChEBI" id="CHEBI:15377"/>
        <dbReference type="ChEBI" id="CHEBI:15378"/>
        <dbReference type="ChEBI" id="CHEBI:15379"/>
        <dbReference type="ChEBI" id="CHEBI:57783"/>
        <dbReference type="ChEBI" id="CHEBI:58349"/>
        <dbReference type="ChEBI" id="CHEBI:144644"/>
        <dbReference type="ChEBI" id="CHEBI:144645"/>
    </reaction>
</comment>